<comment type="caution">
    <text evidence="2">The sequence shown here is derived from an EMBL/GenBank/DDBJ whole genome shotgun (WGS) entry which is preliminary data.</text>
</comment>
<accession>A0A9Q1J7X3</accession>
<reference evidence="2" key="1">
    <citation type="journal article" date="2023" name="Science">
        <title>Genome structures resolve the early diversification of teleost fishes.</title>
        <authorList>
            <person name="Parey E."/>
            <person name="Louis A."/>
            <person name="Montfort J."/>
            <person name="Bouchez O."/>
            <person name="Roques C."/>
            <person name="Iampietro C."/>
            <person name="Lluch J."/>
            <person name="Castinel A."/>
            <person name="Donnadieu C."/>
            <person name="Desvignes T."/>
            <person name="Floi Bucao C."/>
            <person name="Jouanno E."/>
            <person name="Wen M."/>
            <person name="Mejri S."/>
            <person name="Dirks R."/>
            <person name="Jansen H."/>
            <person name="Henkel C."/>
            <person name="Chen W.J."/>
            <person name="Zahm M."/>
            <person name="Cabau C."/>
            <person name="Klopp C."/>
            <person name="Thompson A.W."/>
            <person name="Robinson-Rechavi M."/>
            <person name="Braasch I."/>
            <person name="Lecointre G."/>
            <person name="Bobe J."/>
            <person name="Postlethwait J.H."/>
            <person name="Berthelot C."/>
            <person name="Roest Crollius H."/>
            <person name="Guiguen Y."/>
        </authorList>
    </citation>
    <scope>NUCLEOTIDE SEQUENCE</scope>
    <source>
        <strain evidence="2">WJC10195</strain>
    </source>
</reference>
<dbReference type="AlphaFoldDB" id="A0A9Q1J7X3"/>
<keyword evidence="3" id="KW-1185">Reference proteome</keyword>
<name>A0A9Q1J7X3_SYNKA</name>
<gene>
    <name evidence="2" type="ORF">SKAU_G00042910</name>
</gene>
<proteinExistence type="predicted"/>
<feature type="compositionally biased region" description="Low complexity" evidence="1">
    <location>
        <begin position="84"/>
        <end position="97"/>
    </location>
</feature>
<evidence type="ECO:0000256" key="1">
    <source>
        <dbReference type="SAM" id="MobiDB-lite"/>
    </source>
</evidence>
<dbReference type="EMBL" id="JAINUF010000002">
    <property type="protein sequence ID" value="KAJ8373711.1"/>
    <property type="molecule type" value="Genomic_DNA"/>
</dbReference>
<protein>
    <submittedName>
        <fullName evidence="2">Uncharacterized protein</fullName>
    </submittedName>
</protein>
<evidence type="ECO:0000313" key="2">
    <source>
        <dbReference type="EMBL" id="KAJ8373711.1"/>
    </source>
</evidence>
<organism evidence="2 3">
    <name type="scientific">Synaphobranchus kaupii</name>
    <name type="common">Kaup's arrowtooth eel</name>
    <dbReference type="NCBI Taxonomy" id="118154"/>
    <lineage>
        <taxon>Eukaryota</taxon>
        <taxon>Metazoa</taxon>
        <taxon>Chordata</taxon>
        <taxon>Craniata</taxon>
        <taxon>Vertebrata</taxon>
        <taxon>Euteleostomi</taxon>
        <taxon>Actinopterygii</taxon>
        <taxon>Neopterygii</taxon>
        <taxon>Teleostei</taxon>
        <taxon>Anguilliformes</taxon>
        <taxon>Synaphobranchidae</taxon>
        <taxon>Synaphobranchus</taxon>
    </lineage>
</organism>
<evidence type="ECO:0000313" key="3">
    <source>
        <dbReference type="Proteomes" id="UP001152622"/>
    </source>
</evidence>
<feature type="region of interest" description="Disordered" evidence="1">
    <location>
        <begin position="84"/>
        <end position="104"/>
    </location>
</feature>
<dbReference type="Proteomes" id="UP001152622">
    <property type="component" value="Chromosome 2"/>
</dbReference>
<sequence>MVCHYGCVSIARLRPIVATSSVGQSFVERKAGLAFEQQLKWDSLRRIHVYVTEFPPTTSSDLNNQHDPDEAKTKAATVLRVPGTAMRAGRGARSRAGPVPDSIPAQICPSAGEKCLSDRRRWV</sequence>